<evidence type="ECO:0000313" key="6">
    <source>
        <dbReference type="EMBL" id="CAD2218758.1"/>
    </source>
</evidence>
<evidence type="ECO:0000259" key="5">
    <source>
        <dbReference type="Pfam" id="PF12806"/>
    </source>
</evidence>
<evidence type="ECO:0000256" key="3">
    <source>
        <dbReference type="ARBA" id="ARBA00023002"/>
    </source>
</evidence>
<evidence type="ECO:0000259" key="4">
    <source>
        <dbReference type="Pfam" id="PF00441"/>
    </source>
</evidence>
<evidence type="ECO:0000256" key="2">
    <source>
        <dbReference type="ARBA" id="ARBA00022630"/>
    </source>
</evidence>
<organism evidence="6 7">
    <name type="scientific">Angomonas deanei</name>
    <dbReference type="NCBI Taxonomy" id="59799"/>
    <lineage>
        <taxon>Eukaryota</taxon>
        <taxon>Discoba</taxon>
        <taxon>Euglenozoa</taxon>
        <taxon>Kinetoplastea</taxon>
        <taxon>Metakinetoplastina</taxon>
        <taxon>Trypanosomatida</taxon>
        <taxon>Trypanosomatidae</taxon>
        <taxon>Strigomonadinae</taxon>
        <taxon>Angomonas</taxon>
    </lineage>
</organism>
<evidence type="ECO:0000313" key="7">
    <source>
        <dbReference type="Proteomes" id="UP000515908"/>
    </source>
</evidence>
<feature type="domain" description="Acetyl-CoA dehydrogenase-like C-terminal" evidence="5">
    <location>
        <begin position="226"/>
        <end position="329"/>
    </location>
</feature>
<reference evidence="6 7" key="1">
    <citation type="submission" date="2020-08" db="EMBL/GenBank/DDBJ databases">
        <authorList>
            <person name="Newling K."/>
            <person name="Davey J."/>
            <person name="Forrester S."/>
        </authorList>
    </citation>
    <scope>NUCLEOTIDE SEQUENCE [LARGE SCALE GENOMIC DNA]</scope>
    <source>
        <strain evidence="7">Crithidia deanei Carvalho (ATCC PRA-265)</strain>
    </source>
</reference>
<dbReference type="InterPro" id="IPR009075">
    <property type="entry name" value="AcylCo_DH/oxidase_C"/>
</dbReference>
<dbReference type="Pfam" id="PF00441">
    <property type="entry name" value="Acyl-CoA_dh_1"/>
    <property type="match status" value="1"/>
</dbReference>
<protein>
    <submittedName>
        <fullName evidence="6">Acyl-CoA dehydrogenase, C-terminal domain/Acetyl-CoA dehydrogenase C-terminal like, putative</fullName>
    </submittedName>
</protein>
<gene>
    <name evidence="6" type="ORF">ADEAN_000625100</name>
</gene>
<accession>A0A7G2CFT8</accession>
<dbReference type="PANTHER" id="PTHR42803:SF1">
    <property type="entry name" value="BROAD-SPECIFICITY LINEAR ACYL-COA DEHYDROGENASE FADE5"/>
    <property type="match status" value="1"/>
</dbReference>
<dbReference type="OrthoDB" id="10251155at2759"/>
<feature type="domain" description="Acyl-CoA dehydrogenase/oxidase C-terminal" evidence="4">
    <location>
        <begin position="26"/>
        <end position="193"/>
    </location>
</feature>
<dbReference type="SUPFAM" id="SSF47203">
    <property type="entry name" value="Acyl-CoA dehydrogenase C-terminal domain-like"/>
    <property type="match status" value="1"/>
</dbReference>
<dbReference type="VEuPathDB" id="TriTrypDB:ADEAN_000625100"/>
<dbReference type="PANTHER" id="PTHR42803">
    <property type="entry name" value="ACYL-COA DEHYDROGENASE"/>
    <property type="match status" value="1"/>
</dbReference>
<dbReference type="Pfam" id="PF12806">
    <property type="entry name" value="Acyl-CoA_dh_C"/>
    <property type="match status" value="1"/>
</dbReference>
<dbReference type="EMBL" id="LR877156">
    <property type="protein sequence ID" value="CAD2218758.1"/>
    <property type="molecule type" value="Genomic_DNA"/>
</dbReference>
<keyword evidence="7" id="KW-1185">Reference proteome</keyword>
<dbReference type="AlphaFoldDB" id="A0A7G2CFT8"/>
<keyword evidence="3" id="KW-0560">Oxidoreductase</keyword>
<evidence type="ECO:0000256" key="1">
    <source>
        <dbReference type="ARBA" id="ARBA00001974"/>
    </source>
</evidence>
<name>A0A7G2CFT8_9TRYP</name>
<dbReference type="InterPro" id="IPR052166">
    <property type="entry name" value="Diverse_Acyl-CoA_DH"/>
</dbReference>
<dbReference type="GO" id="GO:0016627">
    <property type="term" value="F:oxidoreductase activity, acting on the CH-CH group of donors"/>
    <property type="evidence" value="ECO:0007669"/>
    <property type="project" value="InterPro"/>
</dbReference>
<dbReference type="InterPro" id="IPR025878">
    <property type="entry name" value="Acyl-CoA_dh-like_C_dom"/>
</dbReference>
<comment type="cofactor">
    <cofactor evidence="1">
        <name>FAD</name>
        <dbReference type="ChEBI" id="CHEBI:57692"/>
    </cofactor>
</comment>
<dbReference type="InterPro" id="IPR036250">
    <property type="entry name" value="AcylCo_DH-like_C"/>
</dbReference>
<dbReference type="Gene3D" id="1.20.140.10">
    <property type="entry name" value="Butyryl-CoA Dehydrogenase, subunit A, domain 3"/>
    <property type="match status" value="1"/>
</dbReference>
<proteinExistence type="predicted"/>
<keyword evidence="2" id="KW-0285">Flavoprotein</keyword>
<dbReference type="Proteomes" id="UP000515908">
    <property type="component" value="Chromosome 12"/>
</dbReference>
<sequence length="345" mass="38425">MGIHSNSTCQLSFENSLGYLIGKESEGMKEMFTFMNGARMGCAQQGIAHAEMAFQNALHYARERGSMRSLSGTKYPEKPQDLILVHPNVRQNILMAKAVAEGGRALVLDLARMLDTLSITKDKKLARALDDEIGFYTPIAKGCLTEWGLEAAIRCQQVWGGHGYIKGNGMEQIVRDARIGTIYEGTTGVQAMDFIGRKVLSKKGGAGKDIFAQRLSDLVRPHLISRGAIGNYARQLWLMQKRWKLATARIGLKGMKDRDFVAAASEDFLMYSGYMMLGYYWLRMAVAAEKQVAAGKDTDGFYQAKLDTCQFVFDRLLPRSEGHHSIMLNPSPFTSINPETWDISN</sequence>